<dbReference type="EMBL" id="BLPG01000001">
    <property type="protein sequence ID" value="GFJ89979.1"/>
    <property type="molecule type" value="Genomic_DNA"/>
</dbReference>
<reference evidence="1 2" key="2">
    <citation type="submission" date="2020-03" db="EMBL/GenBank/DDBJ databases">
        <authorList>
            <person name="Ichikawa N."/>
            <person name="Kimura A."/>
            <person name="Kitahashi Y."/>
            <person name="Uohara A."/>
        </authorList>
    </citation>
    <scope>NUCLEOTIDE SEQUENCE [LARGE SCALE GENOMIC DNA]</scope>
    <source>
        <strain evidence="1 2">NBRC 108638</strain>
    </source>
</reference>
<gene>
    <name evidence="1" type="ORF">Prum_036210</name>
</gene>
<organism evidence="1 2">
    <name type="scientific">Phytohabitans rumicis</name>
    <dbReference type="NCBI Taxonomy" id="1076125"/>
    <lineage>
        <taxon>Bacteria</taxon>
        <taxon>Bacillati</taxon>
        <taxon>Actinomycetota</taxon>
        <taxon>Actinomycetes</taxon>
        <taxon>Micromonosporales</taxon>
        <taxon>Micromonosporaceae</taxon>
    </lineage>
</organism>
<accession>A0A6V8L5T7</accession>
<evidence type="ECO:0000313" key="1">
    <source>
        <dbReference type="EMBL" id="GFJ89979.1"/>
    </source>
</evidence>
<comment type="caution">
    <text evidence="1">The sequence shown here is derived from an EMBL/GenBank/DDBJ whole genome shotgun (WGS) entry which is preliminary data.</text>
</comment>
<name>A0A6V8L5T7_9ACTN</name>
<dbReference type="Proteomes" id="UP000482960">
    <property type="component" value="Unassembled WGS sequence"/>
</dbReference>
<dbReference type="AlphaFoldDB" id="A0A6V8L5T7"/>
<proteinExistence type="predicted"/>
<sequence>MSQSLQYAGYGDQVFIEKGRIWGRHLYDRWRRVPEIVPCQRDQQCVDVAVGKSVPDGKVSYESVGLLGATAVEEEAKLVR</sequence>
<evidence type="ECO:0000313" key="2">
    <source>
        <dbReference type="Proteomes" id="UP000482960"/>
    </source>
</evidence>
<reference evidence="1 2" key="1">
    <citation type="submission" date="2020-03" db="EMBL/GenBank/DDBJ databases">
        <title>Whole genome shotgun sequence of Phytohabitans rumicis NBRC 108638.</title>
        <authorList>
            <person name="Komaki H."/>
            <person name="Tamura T."/>
        </authorList>
    </citation>
    <scope>NUCLEOTIDE SEQUENCE [LARGE SCALE GENOMIC DNA]</scope>
    <source>
        <strain evidence="1 2">NBRC 108638</strain>
    </source>
</reference>
<keyword evidence="2" id="KW-1185">Reference proteome</keyword>
<protein>
    <submittedName>
        <fullName evidence="1">Uncharacterized protein</fullName>
    </submittedName>
</protein>